<dbReference type="GO" id="GO:0005886">
    <property type="term" value="C:plasma membrane"/>
    <property type="evidence" value="ECO:0007669"/>
    <property type="project" value="TreeGrafter"/>
</dbReference>
<dbReference type="EMBL" id="CAFBPV010000067">
    <property type="protein sequence ID" value="CAB5031849.1"/>
    <property type="molecule type" value="Genomic_DNA"/>
</dbReference>
<sequence>MANHIESIGVDTVPDNQRTGKPRNIISVFVGSNLSLSVMVFGWLGILYGLSWWQSVSAILVGTSIAAAFVSTSSLLGWRAATNNSVSSGAFFGVKGRLIASFVGLLLCIQYVALTVWTGGEIISAGWARLTDTKVSDSLIAIGYAVIAVAVVIFAVLGYSWIIKLNKYVTYLMGALVILSVIGLWSTFDPSYPGDPEVYALGSLWPTWFLTALTCGAAGPISYVTQTGDWSRYISESAHSARDIVKNTFAAMIVGLSIPTLFGAFVAIAAFDEESFAGGFVAGSPSWLIIPLLLVGFIGSLGQGSINLYSMGLDMDAILPKLSRLQSTVLVAGISTGLVFIGKFIYDAEAAVTNSVLFLTSLASSWIVISLFGYYKNKGNFDKAALQVFNKRESGGKYWFTGGWNLKATFSWIVGSVIGILGISTVDYVGPIASALGDVDVSVPGAVISALVVYALLER</sequence>
<protein>
    <submittedName>
        <fullName evidence="9">Unannotated protein</fullName>
    </submittedName>
</protein>
<evidence type="ECO:0000256" key="2">
    <source>
        <dbReference type="ARBA" id="ARBA00008974"/>
    </source>
</evidence>
<feature type="transmembrane region" description="Helical" evidence="7">
    <location>
        <begin position="139"/>
        <end position="162"/>
    </location>
</feature>
<keyword evidence="3" id="KW-0813">Transport</keyword>
<feature type="transmembrane region" description="Helical" evidence="7">
    <location>
        <begin position="249"/>
        <end position="271"/>
    </location>
</feature>
<evidence type="ECO:0000256" key="5">
    <source>
        <dbReference type="ARBA" id="ARBA00022989"/>
    </source>
</evidence>
<name>A0A6J6Z732_9ZZZZ</name>
<dbReference type="Pfam" id="PF02133">
    <property type="entry name" value="Transp_cyt_pur"/>
    <property type="match status" value="1"/>
</dbReference>
<proteinExistence type="inferred from homology"/>
<comment type="subcellular location">
    <subcellularLocation>
        <location evidence="1">Membrane</location>
        <topology evidence="1">Multi-pass membrane protein</topology>
    </subcellularLocation>
</comment>
<evidence type="ECO:0000256" key="1">
    <source>
        <dbReference type="ARBA" id="ARBA00004141"/>
    </source>
</evidence>
<evidence type="ECO:0000313" key="9">
    <source>
        <dbReference type="EMBL" id="CAB4813337.1"/>
    </source>
</evidence>
<dbReference type="InterPro" id="IPR001248">
    <property type="entry name" value="Pur-cyt_permease"/>
</dbReference>
<dbReference type="EMBL" id="CAEZZI010000079">
    <property type="protein sequence ID" value="CAB4758874.1"/>
    <property type="molecule type" value="Genomic_DNA"/>
</dbReference>
<evidence type="ECO:0000313" key="8">
    <source>
        <dbReference type="EMBL" id="CAB4758874.1"/>
    </source>
</evidence>
<dbReference type="PIRSF" id="PIRSF002744">
    <property type="entry name" value="Pur-cyt_permease"/>
    <property type="match status" value="1"/>
</dbReference>
<feature type="transmembrane region" description="Helical" evidence="7">
    <location>
        <begin position="56"/>
        <end position="78"/>
    </location>
</feature>
<comment type="similarity">
    <text evidence="2">Belongs to the purine-cytosine permease (2.A.39) family.</text>
</comment>
<reference evidence="9" key="1">
    <citation type="submission" date="2020-05" db="EMBL/GenBank/DDBJ databases">
        <authorList>
            <person name="Chiriac C."/>
            <person name="Salcher M."/>
            <person name="Ghai R."/>
            <person name="Kavagutti S V."/>
        </authorList>
    </citation>
    <scope>NUCLEOTIDE SEQUENCE</scope>
</reference>
<dbReference type="Gene3D" id="1.10.4160.10">
    <property type="entry name" value="Hydantoin permease"/>
    <property type="match status" value="1"/>
</dbReference>
<feature type="transmembrane region" description="Helical" evidence="7">
    <location>
        <begin position="98"/>
        <end position="119"/>
    </location>
</feature>
<feature type="transmembrane region" description="Helical" evidence="7">
    <location>
        <begin position="169"/>
        <end position="188"/>
    </location>
</feature>
<feature type="transmembrane region" description="Helical" evidence="7">
    <location>
        <begin position="329"/>
        <end position="346"/>
    </location>
</feature>
<evidence type="ECO:0000256" key="6">
    <source>
        <dbReference type="ARBA" id="ARBA00023136"/>
    </source>
</evidence>
<organism evidence="9">
    <name type="scientific">freshwater metagenome</name>
    <dbReference type="NCBI Taxonomy" id="449393"/>
    <lineage>
        <taxon>unclassified sequences</taxon>
        <taxon>metagenomes</taxon>
        <taxon>ecological metagenomes</taxon>
    </lineage>
</organism>
<feature type="transmembrane region" description="Helical" evidence="7">
    <location>
        <begin position="410"/>
        <end position="429"/>
    </location>
</feature>
<feature type="transmembrane region" description="Helical" evidence="7">
    <location>
        <begin position="286"/>
        <end position="309"/>
    </location>
</feature>
<dbReference type="EMBL" id="CAFAAY010000030">
    <property type="protein sequence ID" value="CAB4813337.1"/>
    <property type="molecule type" value="Genomic_DNA"/>
</dbReference>
<dbReference type="PANTHER" id="PTHR31806:SF1">
    <property type="entry name" value="PURINE-CYTOSINE PERMEASE FCY2-RELATED"/>
    <property type="match status" value="1"/>
</dbReference>
<feature type="transmembrane region" description="Helical" evidence="7">
    <location>
        <begin position="25"/>
        <end position="50"/>
    </location>
</feature>
<feature type="transmembrane region" description="Helical" evidence="7">
    <location>
        <begin position="441"/>
        <end position="457"/>
    </location>
</feature>
<evidence type="ECO:0000256" key="3">
    <source>
        <dbReference type="ARBA" id="ARBA00022448"/>
    </source>
</evidence>
<evidence type="ECO:0000256" key="7">
    <source>
        <dbReference type="SAM" id="Phobius"/>
    </source>
</evidence>
<accession>A0A6J6Z732</accession>
<keyword evidence="4 7" id="KW-0812">Transmembrane</keyword>
<feature type="transmembrane region" description="Helical" evidence="7">
    <location>
        <begin position="208"/>
        <end position="228"/>
    </location>
</feature>
<dbReference type="EMBL" id="CAFBLY010000031">
    <property type="protein sequence ID" value="CAB4882427.1"/>
    <property type="molecule type" value="Genomic_DNA"/>
</dbReference>
<dbReference type="GO" id="GO:0022857">
    <property type="term" value="F:transmembrane transporter activity"/>
    <property type="evidence" value="ECO:0007669"/>
    <property type="project" value="InterPro"/>
</dbReference>
<keyword evidence="6 7" id="KW-0472">Membrane</keyword>
<gene>
    <name evidence="8" type="ORF">UFOPK2842_00829</name>
    <name evidence="9" type="ORF">UFOPK3124_00564</name>
    <name evidence="10" type="ORF">UFOPK3480_00537</name>
    <name evidence="11" type="ORF">UFOPK4165_00754</name>
</gene>
<feature type="transmembrane region" description="Helical" evidence="7">
    <location>
        <begin position="352"/>
        <end position="375"/>
    </location>
</feature>
<evidence type="ECO:0000313" key="11">
    <source>
        <dbReference type="EMBL" id="CAB5031849.1"/>
    </source>
</evidence>
<dbReference type="InterPro" id="IPR026030">
    <property type="entry name" value="Pur-cyt_permease_Fcy2/21/22"/>
</dbReference>
<dbReference type="AlphaFoldDB" id="A0A6J6Z732"/>
<dbReference type="PANTHER" id="PTHR31806">
    <property type="entry name" value="PURINE-CYTOSINE PERMEASE FCY2-RELATED"/>
    <property type="match status" value="1"/>
</dbReference>
<evidence type="ECO:0000313" key="10">
    <source>
        <dbReference type="EMBL" id="CAB4882427.1"/>
    </source>
</evidence>
<keyword evidence="5 7" id="KW-1133">Transmembrane helix</keyword>
<evidence type="ECO:0000256" key="4">
    <source>
        <dbReference type="ARBA" id="ARBA00022692"/>
    </source>
</evidence>